<dbReference type="CDD" id="cd00637">
    <property type="entry name" value="7tm_classA_rhodopsin-like"/>
    <property type="match status" value="1"/>
</dbReference>
<organism evidence="1 2">
    <name type="scientific">Porites evermanni</name>
    <dbReference type="NCBI Taxonomy" id="104178"/>
    <lineage>
        <taxon>Eukaryota</taxon>
        <taxon>Metazoa</taxon>
        <taxon>Cnidaria</taxon>
        <taxon>Anthozoa</taxon>
        <taxon>Hexacorallia</taxon>
        <taxon>Scleractinia</taxon>
        <taxon>Fungiina</taxon>
        <taxon>Poritidae</taxon>
        <taxon>Porites</taxon>
    </lineage>
</organism>
<accession>A0ABN8LHL6</accession>
<name>A0ABN8LHL6_9CNID</name>
<dbReference type="EMBL" id="CALNXI010000044">
    <property type="protein sequence ID" value="CAH3016617.1"/>
    <property type="molecule type" value="Genomic_DNA"/>
</dbReference>
<evidence type="ECO:0000313" key="2">
    <source>
        <dbReference type="Proteomes" id="UP001159427"/>
    </source>
</evidence>
<keyword evidence="2" id="KW-1185">Reference proteome</keyword>
<dbReference type="Gene3D" id="1.20.1070.10">
    <property type="entry name" value="Rhodopsin 7-helix transmembrane proteins"/>
    <property type="match status" value="1"/>
</dbReference>
<feature type="non-terminal residue" evidence="1">
    <location>
        <position position="1"/>
    </location>
</feature>
<sequence>IWILPQGGCCFKKTYKNDRIFTTVRHHNSNLHHPGNPISTVNVEELKVARTILVIVVFFNLCWIPIFTIDILDTIFQSWIFPPEVYVEYTFFGDYKQRFESFNLRCAQQEFLQELSECTTLQMLPISSCRRTIGSASNSGCCRHGTIALITRYRWKRISNFGCVTFNFFLPGV</sequence>
<protein>
    <submittedName>
        <fullName evidence="1">Uncharacterized protein</fullName>
    </submittedName>
</protein>
<dbReference type="Proteomes" id="UP001159427">
    <property type="component" value="Unassembled WGS sequence"/>
</dbReference>
<gene>
    <name evidence="1" type="ORF">PEVE_00030886</name>
</gene>
<proteinExistence type="predicted"/>
<comment type="caution">
    <text evidence="1">The sequence shown here is derived from an EMBL/GenBank/DDBJ whole genome shotgun (WGS) entry which is preliminary data.</text>
</comment>
<reference evidence="1 2" key="1">
    <citation type="submission" date="2022-05" db="EMBL/GenBank/DDBJ databases">
        <authorList>
            <consortium name="Genoscope - CEA"/>
            <person name="William W."/>
        </authorList>
    </citation>
    <scope>NUCLEOTIDE SEQUENCE [LARGE SCALE GENOMIC DNA]</scope>
</reference>
<evidence type="ECO:0000313" key="1">
    <source>
        <dbReference type="EMBL" id="CAH3016617.1"/>
    </source>
</evidence>
<dbReference type="SUPFAM" id="SSF81321">
    <property type="entry name" value="Family A G protein-coupled receptor-like"/>
    <property type="match status" value="1"/>
</dbReference>